<protein>
    <submittedName>
        <fullName evidence="4">Tetratricopeptide repeat protein</fullName>
    </submittedName>
</protein>
<organism evidence="4">
    <name type="scientific">candidate division WOR-3 bacterium</name>
    <dbReference type="NCBI Taxonomy" id="2052148"/>
    <lineage>
        <taxon>Bacteria</taxon>
        <taxon>Bacteria division WOR-3</taxon>
    </lineage>
</organism>
<evidence type="ECO:0000256" key="1">
    <source>
        <dbReference type="ARBA" id="ARBA00022737"/>
    </source>
</evidence>
<reference evidence="4" key="1">
    <citation type="journal article" date="2020" name="mSystems">
        <title>Genome- and Community-Level Interaction Insights into Carbon Utilization and Element Cycling Functions of Hydrothermarchaeota in Hydrothermal Sediment.</title>
        <authorList>
            <person name="Zhou Z."/>
            <person name="Liu Y."/>
            <person name="Xu W."/>
            <person name="Pan J."/>
            <person name="Luo Z.H."/>
            <person name="Li M."/>
        </authorList>
    </citation>
    <scope>NUCLEOTIDE SEQUENCE [LARGE SCALE GENOMIC DNA]</scope>
    <source>
        <strain evidence="4">SpSt-258</strain>
    </source>
</reference>
<dbReference type="InterPro" id="IPR051012">
    <property type="entry name" value="CellSynth/LPSAsmb/PSIAsmb"/>
</dbReference>
<feature type="repeat" description="TPR" evidence="3">
    <location>
        <begin position="123"/>
        <end position="156"/>
    </location>
</feature>
<dbReference type="Pfam" id="PF13414">
    <property type="entry name" value="TPR_11"/>
    <property type="match status" value="1"/>
</dbReference>
<dbReference type="PROSITE" id="PS50293">
    <property type="entry name" value="TPR_REGION"/>
    <property type="match status" value="1"/>
</dbReference>
<evidence type="ECO:0000256" key="3">
    <source>
        <dbReference type="PROSITE-ProRule" id="PRU00339"/>
    </source>
</evidence>
<dbReference type="Gene3D" id="1.25.40.10">
    <property type="entry name" value="Tetratricopeptide repeat domain"/>
    <property type="match status" value="2"/>
</dbReference>
<dbReference type="PANTHER" id="PTHR45586">
    <property type="entry name" value="TPR REPEAT-CONTAINING PROTEIN PA4667"/>
    <property type="match status" value="1"/>
</dbReference>
<dbReference type="Pfam" id="PF13432">
    <property type="entry name" value="TPR_16"/>
    <property type="match status" value="1"/>
</dbReference>
<evidence type="ECO:0000313" key="4">
    <source>
        <dbReference type="EMBL" id="HDY58731.1"/>
    </source>
</evidence>
<dbReference type="EMBL" id="DSKY01000012">
    <property type="protein sequence ID" value="HDY58731.1"/>
    <property type="molecule type" value="Genomic_DNA"/>
</dbReference>
<dbReference type="InterPro" id="IPR011990">
    <property type="entry name" value="TPR-like_helical_dom_sf"/>
</dbReference>
<dbReference type="InterPro" id="IPR019734">
    <property type="entry name" value="TPR_rpt"/>
</dbReference>
<keyword evidence="1" id="KW-0677">Repeat</keyword>
<name>A0A7V0Z4Y5_UNCW3</name>
<dbReference type="AlphaFoldDB" id="A0A7V0Z4Y5"/>
<proteinExistence type="predicted"/>
<evidence type="ECO:0000256" key="2">
    <source>
        <dbReference type="ARBA" id="ARBA00022803"/>
    </source>
</evidence>
<dbReference type="PANTHER" id="PTHR45586:SF1">
    <property type="entry name" value="LIPOPOLYSACCHARIDE ASSEMBLY PROTEIN B"/>
    <property type="match status" value="1"/>
</dbReference>
<dbReference type="SUPFAM" id="SSF48452">
    <property type="entry name" value="TPR-like"/>
    <property type="match status" value="1"/>
</dbReference>
<sequence>MKTLIFLLVTSTLWAGEIDIAQEYFKKGLEHYTNKEYPEAIENYYNAVKLEPTNGLYRFALAGAYGKNRQYTEAIFHLKKAIALDTTLTDAYYLIEDFYSKIGQVDSAMEYFNTEKNQYPYRAVIYINIGHLYYRKKDFNKALESFNQAQVLEPNNPIIQCGLGVVLLAQGNDESAEIFFLKALELDSLYPEAHLYYSIILERKGLQKQADEQKEHAYRLKPELREIDLSGVLPLRGEKADIPFVVSTLDIIVEKLIRPEERLAELVRKPFDLNLGTGFATINQTRWLSITSKPAMETKWFGFNLSLGFLVNKDSIRSKEWDYKKYSRM</sequence>
<keyword evidence="2 3" id="KW-0802">TPR repeat</keyword>
<feature type="repeat" description="TPR" evidence="3">
    <location>
        <begin position="21"/>
        <end position="54"/>
    </location>
</feature>
<comment type="caution">
    <text evidence="4">The sequence shown here is derived from an EMBL/GenBank/DDBJ whole genome shotgun (WGS) entry which is preliminary data.</text>
</comment>
<dbReference type="SMART" id="SM00028">
    <property type="entry name" value="TPR"/>
    <property type="match status" value="4"/>
</dbReference>
<accession>A0A7V0Z4Y5</accession>
<gene>
    <name evidence="4" type="ORF">ENP86_04170</name>
</gene>
<dbReference type="PROSITE" id="PS50005">
    <property type="entry name" value="TPR"/>
    <property type="match status" value="2"/>
</dbReference>